<feature type="chain" id="PRO_5043623538" description="UrcA family protein" evidence="1">
    <location>
        <begin position="24"/>
        <end position="127"/>
    </location>
</feature>
<evidence type="ECO:0000313" key="2">
    <source>
        <dbReference type="EMBL" id="UYO38838.1"/>
    </source>
</evidence>
<feature type="signal peptide" evidence="1">
    <location>
        <begin position="1"/>
        <end position="23"/>
    </location>
</feature>
<dbReference type="RefSeq" id="WP_264074326.1">
    <property type="nucleotide sequence ID" value="NZ_CP076676.1"/>
</dbReference>
<keyword evidence="1" id="KW-0732">Signal</keyword>
<dbReference type="EMBL" id="CP076676">
    <property type="protein sequence ID" value="UYO38838.1"/>
    <property type="molecule type" value="Genomic_DNA"/>
</dbReference>
<evidence type="ECO:0000256" key="1">
    <source>
        <dbReference type="SAM" id="SignalP"/>
    </source>
</evidence>
<evidence type="ECO:0008006" key="4">
    <source>
        <dbReference type="Google" id="ProtNLM"/>
    </source>
</evidence>
<protein>
    <recommendedName>
        <fullName evidence="4">UrcA family protein</fullName>
    </recommendedName>
</protein>
<sequence>MLPLKQSIFAAVVSVLLVGPVAAQTVPAVADGQGTPVRVQTTLSFFMSGSGAEDELPQKLDQARKIVFQLATRDCELLRSTIAKDCKLESVNSNVRQIEGRQPQLLQPTGYNVSGTIQSTVSLKAQP</sequence>
<dbReference type="AlphaFoldDB" id="A0AAX3DVL1"/>
<gene>
    <name evidence="2" type="ORF">KQX62_19250</name>
</gene>
<accession>A0AAX3DVL1</accession>
<organism evidence="2 3">
    <name type="scientific">Rhodopseudomonas palustris</name>
    <dbReference type="NCBI Taxonomy" id="1076"/>
    <lineage>
        <taxon>Bacteria</taxon>
        <taxon>Pseudomonadati</taxon>
        <taxon>Pseudomonadota</taxon>
        <taxon>Alphaproteobacteria</taxon>
        <taxon>Hyphomicrobiales</taxon>
        <taxon>Nitrobacteraceae</taxon>
        <taxon>Rhodopseudomonas</taxon>
    </lineage>
</organism>
<proteinExistence type="predicted"/>
<dbReference type="Proteomes" id="UP001163166">
    <property type="component" value="Chromosome"/>
</dbReference>
<name>A0AAX3DVL1_RHOPL</name>
<reference evidence="2" key="1">
    <citation type="journal article" date="2022" name="Biol. Control">
        <title>In silico genomic analysis of Rhodopseudomonas palustris strains revealed potential biocontrol agents and crop yield enhancers.</title>
        <authorList>
            <person name="Surachat K."/>
            <person name="Kantachote D."/>
            <person name="Deachamag P."/>
            <person name="Wonglapsuwan M."/>
        </authorList>
    </citation>
    <scope>NUCLEOTIDE SEQUENCE</scope>
    <source>
        <strain evidence="2">TLS06</strain>
    </source>
</reference>
<evidence type="ECO:0000313" key="3">
    <source>
        <dbReference type="Proteomes" id="UP001163166"/>
    </source>
</evidence>